<evidence type="ECO:0000256" key="3">
    <source>
        <dbReference type="ARBA" id="ARBA00023134"/>
    </source>
</evidence>
<evidence type="ECO:0000256" key="2">
    <source>
        <dbReference type="ARBA" id="ARBA00022741"/>
    </source>
</evidence>
<dbReference type="eggNOG" id="KOG0082">
    <property type="taxonomic scope" value="Eukaryota"/>
</dbReference>
<dbReference type="AlphaFoldDB" id="K0SY84"/>
<evidence type="ECO:0000313" key="9">
    <source>
        <dbReference type="Proteomes" id="UP000266841"/>
    </source>
</evidence>
<feature type="region of interest" description="Disordered" evidence="7">
    <location>
        <begin position="1"/>
        <end position="35"/>
    </location>
</feature>
<dbReference type="InterPro" id="IPR011025">
    <property type="entry name" value="GproteinA_insert"/>
</dbReference>
<keyword evidence="3 5" id="KW-0342">GTP-binding</keyword>
<dbReference type="SUPFAM" id="SSF52540">
    <property type="entry name" value="P-loop containing nucleoside triphosphate hydrolases"/>
    <property type="match status" value="1"/>
</dbReference>
<dbReference type="GO" id="GO:0031683">
    <property type="term" value="F:G-protein beta/gamma-subunit complex binding"/>
    <property type="evidence" value="ECO:0007669"/>
    <property type="project" value="InterPro"/>
</dbReference>
<dbReference type="InterPro" id="IPR027417">
    <property type="entry name" value="P-loop_NTPase"/>
</dbReference>
<accession>K0SY84</accession>
<feature type="compositionally biased region" description="Low complexity" evidence="7">
    <location>
        <begin position="1"/>
        <end position="18"/>
    </location>
</feature>
<keyword evidence="1 6" id="KW-0479">Metal-binding</keyword>
<evidence type="ECO:0000256" key="6">
    <source>
        <dbReference type="PIRSR" id="PIRSR601019-2"/>
    </source>
</evidence>
<keyword evidence="2 5" id="KW-0547">Nucleotide-binding</keyword>
<dbReference type="GO" id="GO:0046872">
    <property type="term" value="F:metal ion binding"/>
    <property type="evidence" value="ECO:0007669"/>
    <property type="project" value="UniProtKB-KW"/>
</dbReference>
<evidence type="ECO:0000313" key="8">
    <source>
        <dbReference type="EMBL" id="EJK69939.1"/>
    </source>
</evidence>
<dbReference type="InterPro" id="IPR001019">
    <property type="entry name" value="Gprotein_alpha_su"/>
</dbReference>
<dbReference type="OrthoDB" id="5817230at2759"/>
<sequence>MGCGGSAPAEAVSAPPASNGAGNPIKAGSASESRNVDQILERAKAEEEGKIKMLLLGAGESGKSTIFKQMRLLYGTERSDDDLRMYGVVARSNIIVAVRKLCSHIRNLGLEEELDRESRENEELEEGDHSSMTCRQAYDELMAYLVDNTATASAQDPMADMGGKKDWVGQSPRAGRCCEQRREA</sequence>
<dbReference type="GO" id="GO:0005525">
    <property type="term" value="F:GTP binding"/>
    <property type="evidence" value="ECO:0007669"/>
    <property type="project" value="UniProtKB-KW"/>
</dbReference>
<dbReference type="PROSITE" id="PS51882">
    <property type="entry name" value="G_ALPHA"/>
    <property type="match status" value="1"/>
</dbReference>
<keyword evidence="9" id="KW-1185">Reference proteome</keyword>
<evidence type="ECO:0000256" key="7">
    <source>
        <dbReference type="SAM" id="MobiDB-lite"/>
    </source>
</evidence>
<organism evidence="8 9">
    <name type="scientific">Thalassiosira oceanica</name>
    <name type="common">Marine diatom</name>
    <dbReference type="NCBI Taxonomy" id="159749"/>
    <lineage>
        <taxon>Eukaryota</taxon>
        <taxon>Sar</taxon>
        <taxon>Stramenopiles</taxon>
        <taxon>Ochrophyta</taxon>
        <taxon>Bacillariophyta</taxon>
        <taxon>Coscinodiscophyceae</taxon>
        <taxon>Thalassiosirophycidae</taxon>
        <taxon>Thalassiosirales</taxon>
        <taxon>Thalassiosiraceae</taxon>
        <taxon>Thalassiosira</taxon>
    </lineage>
</organism>
<dbReference type="Gene3D" id="3.40.50.300">
    <property type="entry name" value="P-loop containing nucleotide triphosphate hydrolases"/>
    <property type="match status" value="1"/>
</dbReference>
<dbReference type="Pfam" id="PF00503">
    <property type="entry name" value="G-alpha"/>
    <property type="match status" value="1"/>
</dbReference>
<feature type="region of interest" description="Disordered" evidence="7">
    <location>
        <begin position="154"/>
        <end position="184"/>
    </location>
</feature>
<evidence type="ECO:0000256" key="4">
    <source>
        <dbReference type="ARBA" id="ARBA00023224"/>
    </source>
</evidence>
<dbReference type="GO" id="GO:0007188">
    <property type="term" value="P:adenylate cyclase-modulating G protein-coupled receptor signaling pathway"/>
    <property type="evidence" value="ECO:0007669"/>
    <property type="project" value="TreeGrafter"/>
</dbReference>
<protein>
    <recommendedName>
        <fullName evidence="10">G-protein alpha subunit</fullName>
    </recommendedName>
</protein>
<reference evidence="8 9" key="1">
    <citation type="journal article" date="2012" name="Genome Biol.">
        <title>Genome and low-iron response of an oceanic diatom adapted to chronic iron limitation.</title>
        <authorList>
            <person name="Lommer M."/>
            <person name="Specht M."/>
            <person name="Roy A.S."/>
            <person name="Kraemer L."/>
            <person name="Andreson R."/>
            <person name="Gutowska M.A."/>
            <person name="Wolf J."/>
            <person name="Bergner S.V."/>
            <person name="Schilhabel M.B."/>
            <person name="Klostermeier U.C."/>
            <person name="Beiko R.G."/>
            <person name="Rosenstiel P."/>
            <person name="Hippler M."/>
            <person name="Laroche J."/>
        </authorList>
    </citation>
    <scope>NUCLEOTIDE SEQUENCE [LARGE SCALE GENOMIC DNA]</scope>
    <source>
        <strain evidence="8 9">CCMP1005</strain>
    </source>
</reference>
<dbReference type="Gene3D" id="1.10.400.10">
    <property type="entry name" value="GI Alpha 1, domain 2-like"/>
    <property type="match status" value="1"/>
</dbReference>
<evidence type="ECO:0000256" key="1">
    <source>
        <dbReference type="ARBA" id="ARBA00022723"/>
    </source>
</evidence>
<keyword evidence="6" id="KW-0460">Magnesium</keyword>
<dbReference type="GO" id="GO:0005834">
    <property type="term" value="C:heterotrimeric G-protein complex"/>
    <property type="evidence" value="ECO:0007669"/>
    <property type="project" value="TreeGrafter"/>
</dbReference>
<feature type="binding site" evidence="6">
    <location>
        <position position="64"/>
    </location>
    <ligand>
        <name>Mg(2+)</name>
        <dbReference type="ChEBI" id="CHEBI:18420"/>
    </ligand>
</feature>
<dbReference type="GO" id="GO:0003924">
    <property type="term" value="F:GTPase activity"/>
    <property type="evidence" value="ECO:0007669"/>
    <property type="project" value="InterPro"/>
</dbReference>
<proteinExistence type="predicted"/>
<dbReference type="GO" id="GO:0001664">
    <property type="term" value="F:G protein-coupled receptor binding"/>
    <property type="evidence" value="ECO:0007669"/>
    <property type="project" value="TreeGrafter"/>
</dbReference>
<gene>
    <name evidence="8" type="ORF">THAOC_08755</name>
</gene>
<name>K0SY84_THAOC</name>
<keyword evidence="4" id="KW-0807">Transducer</keyword>
<comment type="caution">
    <text evidence="8">The sequence shown here is derived from an EMBL/GenBank/DDBJ whole genome shotgun (WGS) entry which is preliminary data.</text>
</comment>
<dbReference type="PANTHER" id="PTHR10218">
    <property type="entry name" value="GTP-BINDING PROTEIN ALPHA SUBUNIT"/>
    <property type="match status" value="1"/>
</dbReference>
<feature type="non-terminal residue" evidence="8">
    <location>
        <position position="184"/>
    </location>
</feature>
<dbReference type="Proteomes" id="UP000266841">
    <property type="component" value="Unassembled WGS sequence"/>
</dbReference>
<dbReference type="PANTHER" id="PTHR10218:SF302">
    <property type="entry name" value="GUANINE NUCLEOTIDE-BINDING PROTEIN ALPHA-5 SUBUNIT"/>
    <property type="match status" value="1"/>
</dbReference>
<evidence type="ECO:0000256" key="5">
    <source>
        <dbReference type="PIRSR" id="PIRSR601019-1"/>
    </source>
</evidence>
<feature type="binding site" evidence="5">
    <location>
        <begin position="60"/>
        <end position="65"/>
    </location>
    <ligand>
        <name>GTP</name>
        <dbReference type="ChEBI" id="CHEBI:37565"/>
    </ligand>
</feature>
<dbReference type="EMBL" id="AGNL01009342">
    <property type="protein sequence ID" value="EJK69939.1"/>
    <property type="molecule type" value="Genomic_DNA"/>
</dbReference>
<dbReference type="GO" id="GO:0005737">
    <property type="term" value="C:cytoplasm"/>
    <property type="evidence" value="ECO:0007669"/>
    <property type="project" value="TreeGrafter"/>
</dbReference>
<evidence type="ECO:0008006" key="10">
    <source>
        <dbReference type="Google" id="ProtNLM"/>
    </source>
</evidence>